<keyword evidence="1" id="KW-1133">Transmembrane helix</keyword>
<dbReference type="PANTHER" id="PTHR39165:SF1">
    <property type="entry name" value="DUF456 DOMAIN-CONTAINING PROTEIN"/>
    <property type="match status" value="1"/>
</dbReference>
<dbReference type="AlphaFoldDB" id="A0A1M4X520"/>
<feature type="transmembrane region" description="Helical" evidence="1">
    <location>
        <begin position="137"/>
        <end position="165"/>
    </location>
</feature>
<evidence type="ECO:0000313" key="2">
    <source>
        <dbReference type="EMBL" id="SHE88473.1"/>
    </source>
</evidence>
<evidence type="ECO:0000313" key="3">
    <source>
        <dbReference type="Proteomes" id="UP000184476"/>
    </source>
</evidence>
<feature type="transmembrane region" description="Helical" evidence="1">
    <location>
        <begin position="96"/>
        <end position="125"/>
    </location>
</feature>
<protein>
    <recommendedName>
        <fullName evidence="4">DUF456 domain-containing protein</fullName>
    </recommendedName>
</protein>
<feature type="transmembrane region" description="Helical" evidence="1">
    <location>
        <begin position="58"/>
        <end position="76"/>
    </location>
</feature>
<keyword evidence="3" id="KW-1185">Reference proteome</keyword>
<gene>
    <name evidence="2" type="ORF">SAMN05444392_104123</name>
</gene>
<sequence>MPVDFGFFSFDWSVLWWGIVILLFCLSYLGLVVPGIPDAPLMMAGFLVYHFLIDSEPLGWWFWLLMIGLVLAMMSLDWLSAGFAAKKLGGSKGTLVAAPLGIIFFFWMPFGVLLGPFITVFALEIYYKKPVQTAAKVAAGTVVGFISNIVVKLILLTLAKAWFFYLVA</sequence>
<evidence type="ECO:0000256" key="1">
    <source>
        <dbReference type="SAM" id="Phobius"/>
    </source>
</evidence>
<dbReference type="EMBL" id="FQVL01000004">
    <property type="protein sequence ID" value="SHE88473.1"/>
    <property type="molecule type" value="Genomic_DNA"/>
</dbReference>
<name>A0A1M4X520_9BACL</name>
<organism evidence="2 3">
    <name type="scientific">Seinonella peptonophila</name>
    <dbReference type="NCBI Taxonomy" id="112248"/>
    <lineage>
        <taxon>Bacteria</taxon>
        <taxon>Bacillati</taxon>
        <taxon>Bacillota</taxon>
        <taxon>Bacilli</taxon>
        <taxon>Bacillales</taxon>
        <taxon>Thermoactinomycetaceae</taxon>
        <taxon>Seinonella</taxon>
    </lineage>
</organism>
<keyword evidence="1" id="KW-0472">Membrane</keyword>
<dbReference type="Pfam" id="PF04306">
    <property type="entry name" value="DUF456"/>
    <property type="match status" value="1"/>
</dbReference>
<feature type="transmembrane region" description="Helical" evidence="1">
    <location>
        <begin position="14"/>
        <end position="37"/>
    </location>
</feature>
<dbReference type="InterPro" id="IPR007403">
    <property type="entry name" value="DUF456"/>
</dbReference>
<reference evidence="2 3" key="1">
    <citation type="submission" date="2016-11" db="EMBL/GenBank/DDBJ databases">
        <authorList>
            <person name="Jaros S."/>
            <person name="Januszkiewicz K."/>
            <person name="Wedrychowicz H."/>
        </authorList>
    </citation>
    <scope>NUCLEOTIDE SEQUENCE [LARGE SCALE GENOMIC DNA]</scope>
    <source>
        <strain evidence="2 3">DSM 44666</strain>
    </source>
</reference>
<keyword evidence="1" id="KW-0812">Transmembrane</keyword>
<accession>A0A1M4X520</accession>
<dbReference type="STRING" id="112248.SAMN05444392_104123"/>
<dbReference type="PANTHER" id="PTHR39165">
    <property type="entry name" value="IG HYPOTHETICAL 17883"/>
    <property type="match status" value="1"/>
</dbReference>
<evidence type="ECO:0008006" key="4">
    <source>
        <dbReference type="Google" id="ProtNLM"/>
    </source>
</evidence>
<proteinExistence type="predicted"/>
<dbReference type="RefSeq" id="WP_073154515.1">
    <property type="nucleotide sequence ID" value="NZ_FQVL01000004.1"/>
</dbReference>
<dbReference type="OrthoDB" id="9808460at2"/>
<dbReference type="Proteomes" id="UP000184476">
    <property type="component" value="Unassembled WGS sequence"/>
</dbReference>